<comment type="similarity">
    <text evidence="1">Belongs to the short-chain dehydrogenases/reductases (SDR) family.</text>
</comment>
<dbReference type="GO" id="GO:0016491">
    <property type="term" value="F:oxidoreductase activity"/>
    <property type="evidence" value="ECO:0007669"/>
    <property type="project" value="UniProtKB-KW"/>
</dbReference>
<evidence type="ECO:0000256" key="3">
    <source>
        <dbReference type="ARBA" id="ARBA00023002"/>
    </source>
</evidence>
<keyword evidence="5" id="KW-1185">Reference proteome</keyword>
<dbReference type="EMBL" id="JABFCX010000002">
    <property type="protein sequence ID" value="NNU14984.1"/>
    <property type="molecule type" value="Genomic_DNA"/>
</dbReference>
<dbReference type="InterPro" id="IPR002347">
    <property type="entry name" value="SDR_fam"/>
</dbReference>
<dbReference type="Gene3D" id="3.40.50.720">
    <property type="entry name" value="NAD(P)-binding Rossmann-like Domain"/>
    <property type="match status" value="1"/>
</dbReference>
<accession>A0A7Y3RJ12</accession>
<dbReference type="PANTHER" id="PTHR43639:SF1">
    <property type="entry name" value="SHORT-CHAIN DEHYDROGENASE_REDUCTASE FAMILY PROTEIN"/>
    <property type="match status" value="1"/>
</dbReference>
<evidence type="ECO:0000256" key="2">
    <source>
        <dbReference type="ARBA" id="ARBA00022857"/>
    </source>
</evidence>
<dbReference type="PRINTS" id="PR00081">
    <property type="entry name" value="GDHRDH"/>
</dbReference>
<dbReference type="FunFam" id="3.40.50.720:FF:000374">
    <property type="entry name" value="3-oxoacyl-(Acyl-carrier-protein) reductase"/>
    <property type="match status" value="1"/>
</dbReference>
<gene>
    <name evidence="4" type="ORF">HK107_01430</name>
</gene>
<protein>
    <submittedName>
        <fullName evidence="4">SDR family oxidoreductase</fullName>
    </submittedName>
</protein>
<keyword evidence="2" id="KW-0521">NADP</keyword>
<proteinExistence type="inferred from homology"/>
<comment type="caution">
    <text evidence="4">The sequence shown here is derived from an EMBL/GenBank/DDBJ whole genome shotgun (WGS) entry which is preliminary data.</text>
</comment>
<dbReference type="AlphaFoldDB" id="A0A7Y3RJ12"/>
<dbReference type="SUPFAM" id="SSF51735">
    <property type="entry name" value="NAD(P)-binding Rossmann-fold domains"/>
    <property type="match status" value="1"/>
</dbReference>
<evidence type="ECO:0000256" key="1">
    <source>
        <dbReference type="ARBA" id="ARBA00006484"/>
    </source>
</evidence>
<name>A0A7Y3RJ12_9PROT</name>
<sequence>MTDLKGKIALVTGGSRSLGQNAAQHLADAGADIIITYVRNEEAARNSVRDLEERGVRATAIQVDLTGSASIPAFTRSFKEQLSEWGADRFDILVNNAGITSEKPFGQITEEELDRLYDTNYKSLVLLTQNLEPMLNDGGRIITMGTGLTRVTFSPMVVYAGMKAAVETFTRYLAQDLGKRGITVNAVAPGGIDNDFNADRFEAMPQMREYLASQTALGRMGQTEDIGPITAFLASDAARWITGQRIEASGGFKL</sequence>
<evidence type="ECO:0000313" key="4">
    <source>
        <dbReference type="EMBL" id="NNU14984.1"/>
    </source>
</evidence>
<keyword evidence="3" id="KW-0560">Oxidoreductase</keyword>
<dbReference type="PANTHER" id="PTHR43639">
    <property type="entry name" value="OXIDOREDUCTASE, SHORT-CHAIN DEHYDROGENASE/REDUCTASE FAMILY (AFU_ORTHOLOGUE AFUA_5G02870)"/>
    <property type="match status" value="1"/>
</dbReference>
<dbReference type="InterPro" id="IPR036291">
    <property type="entry name" value="NAD(P)-bd_dom_sf"/>
</dbReference>
<evidence type="ECO:0000313" key="5">
    <source>
        <dbReference type="Proteomes" id="UP000536835"/>
    </source>
</evidence>
<dbReference type="Pfam" id="PF13561">
    <property type="entry name" value="adh_short_C2"/>
    <property type="match status" value="1"/>
</dbReference>
<dbReference type="RefSeq" id="WP_173196087.1">
    <property type="nucleotide sequence ID" value="NZ_JABFCX010000002.1"/>
</dbReference>
<organism evidence="4 5">
    <name type="scientific">Parvularcula mediterranea</name>
    <dbReference type="NCBI Taxonomy" id="2732508"/>
    <lineage>
        <taxon>Bacteria</taxon>
        <taxon>Pseudomonadati</taxon>
        <taxon>Pseudomonadota</taxon>
        <taxon>Alphaproteobacteria</taxon>
        <taxon>Parvularculales</taxon>
        <taxon>Parvularculaceae</taxon>
        <taxon>Parvularcula</taxon>
    </lineage>
</organism>
<dbReference type="Proteomes" id="UP000536835">
    <property type="component" value="Unassembled WGS sequence"/>
</dbReference>
<reference evidence="4 5" key="1">
    <citation type="submission" date="2020-05" db="EMBL/GenBank/DDBJ databases">
        <title>Parvularcula mediterraneae sp. nov., isolated from polypropylene straw from shallow seawater of the seashore of Laganas in Zakynthos island, Greece.</title>
        <authorList>
            <person name="Szabo I."/>
            <person name="Al-Omari J."/>
            <person name="Rado J."/>
            <person name="Szerdahelyi G.S."/>
        </authorList>
    </citation>
    <scope>NUCLEOTIDE SEQUENCE [LARGE SCALE GENOMIC DNA]</scope>
    <source>
        <strain evidence="4 5">ZS-1/3</strain>
    </source>
</reference>
<dbReference type="PRINTS" id="PR00080">
    <property type="entry name" value="SDRFAMILY"/>
</dbReference>